<gene>
    <name evidence="2" type="ORF">RND81_09G256200</name>
</gene>
<evidence type="ECO:0000313" key="3">
    <source>
        <dbReference type="Proteomes" id="UP001443914"/>
    </source>
</evidence>
<dbReference type="InterPro" id="IPR017451">
    <property type="entry name" value="F-box-assoc_interact_dom"/>
</dbReference>
<sequence length="380" mass="45056">MEKLLETTFNSLPKDIIFDIFSRIPLKFLYQFQCVCKKWQFLLDLNPEFRAFYHQKHKISPILLFTKQNNDQFSTQLSSYFIDGTKLHQFSTIFPQLFTSILSCNAILCLISKPEILLYDPIIKRVSNLPNSSNFSSNSSWAFGFSPFRNNFKVLHFYTIETFDNFHYCQVKEVMCEIITCKSSQLGLNSHEKNWRFIGKCPYNILSRKKYAYVCGKIYWLILEKKFNPNCVKIMSFNLEIEIFGIIYFPKTYSNRSIECLELIEIKNKLCLIDRLPWESSMNVWMMMNEENGFTNLWVKKYEIDLMGIVHHDVRILGHLGKIDYNNCDDYESDGEILMKIGEQSLGLYEFESEVFKELGDRIKMHGWNLQFMIDRKLLL</sequence>
<dbReference type="Proteomes" id="UP001443914">
    <property type="component" value="Unassembled WGS sequence"/>
</dbReference>
<evidence type="ECO:0000313" key="2">
    <source>
        <dbReference type="EMBL" id="KAK9692320.1"/>
    </source>
</evidence>
<dbReference type="InterPro" id="IPR050796">
    <property type="entry name" value="SCF_F-box_component"/>
</dbReference>
<keyword evidence="3" id="KW-1185">Reference proteome</keyword>
<dbReference type="EMBL" id="JBDFQZ010000009">
    <property type="protein sequence ID" value="KAK9692320.1"/>
    <property type="molecule type" value="Genomic_DNA"/>
</dbReference>
<dbReference type="InterPro" id="IPR013187">
    <property type="entry name" value="F-box-assoc_dom_typ3"/>
</dbReference>
<proteinExistence type="predicted"/>
<dbReference type="AlphaFoldDB" id="A0AAW1IR43"/>
<dbReference type="SMART" id="SM00256">
    <property type="entry name" value="FBOX"/>
    <property type="match status" value="1"/>
</dbReference>
<comment type="caution">
    <text evidence="2">The sequence shown here is derived from an EMBL/GenBank/DDBJ whole genome shotgun (WGS) entry which is preliminary data.</text>
</comment>
<dbReference type="PROSITE" id="PS50181">
    <property type="entry name" value="FBOX"/>
    <property type="match status" value="1"/>
</dbReference>
<dbReference type="InterPro" id="IPR001810">
    <property type="entry name" value="F-box_dom"/>
</dbReference>
<dbReference type="Pfam" id="PF00646">
    <property type="entry name" value="F-box"/>
    <property type="match status" value="1"/>
</dbReference>
<protein>
    <recommendedName>
        <fullName evidence="1">F-box domain-containing protein</fullName>
    </recommendedName>
</protein>
<reference evidence="2" key="1">
    <citation type="submission" date="2024-03" db="EMBL/GenBank/DDBJ databases">
        <title>WGS assembly of Saponaria officinalis var. Norfolk2.</title>
        <authorList>
            <person name="Jenkins J."/>
            <person name="Shu S."/>
            <person name="Grimwood J."/>
            <person name="Barry K."/>
            <person name="Goodstein D."/>
            <person name="Schmutz J."/>
            <person name="Leebens-Mack J."/>
            <person name="Osbourn A."/>
        </authorList>
    </citation>
    <scope>NUCLEOTIDE SEQUENCE [LARGE SCALE GENOMIC DNA]</scope>
    <source>
        <strain evidence="2">JIC</strain>
    </source>
</reference>
<dbReference type="PANTHER" id="PTHR31672:SF13">
    <property type="entry name" value="F-BOX PROTEIN CPR30-LIKE"/>
    <property type="match status" value="1"/>
</dbReference>
<name>A0AAW1IR43_SAPOF</name>
<dbReference type="NCBIfam" id="TIGR01640">
    <property type="entry name" value="F_box_assoc_1"/>
    <property type="match status" value="1"/>
</dbReference>
<dbReference type="SUPFAM" id="SSF81383">
    <property type="entry name" value="F-box domain"/>
    <property type="match status" value="1"/>
</dbReference>
<organism evidence="2 3">
    <name type="scientific">Saponaria officinalis</name>
    <name type="common">Common soapwort</name>
    <name type="synonym">Lychnis saponaria</name>
    <dbReference type="NCBI Taxonomy" id="3572"/>
    <lineage>
        <taxon>Eukaryota</taxon>
        <taxon>Viridiplantae</taxon>
        <taxon>Streptophyta</taxon>
        <taxon>Embryophyta</taxon>
        <taxon>Tracheophyta</taxon>
        <taxon>Spermatophyta</taxon>
        <taxon>Magnoliopsida</taxon>
        <taxon>eudicotyledons</taxon>
        <taxon>Gunneridae</taxon>
        <taxon>Pentapetalae</taxon>
        <taxon>Caryophyllales</taxon>
        <taxon>Caryophyllaceae</taxon>
        <taxon>Caryophylleae</taxon>
        <taxon>Saponaria</taxon>
    </lineage>
</organism>
<dbReference type="Gene3D" id="1.20.1280.50">
    <property type="match status" value="1"/>
</dbReference>
<dbReference type="PANTHER" id="PTHR31672">
    <property type="entry name" value="BNACNNG10540D PROTEIN"/>
    <property type="match status" value="1"/>
</dbReference>
<feature type="domain" description="F-box" evidence="1">
    <location>
        <begin position="6"/>
        <end position="52"/>
    </location>
</feature>
<dbReference type="Pfam" id="PF08268">
    <property type="entry name" value="FBA_3"/>
    <property type="match status" value="1"/>
</dbReference>
<accession>A0AAW1IR43</accession>
<evidence type="ECO:0000259" key="1">
    <source>
        <dbReference type="PROSITE" id="PS50181"/>
    </source>
</evidence>
<dbReference type="InterPro" id="IPR036047">
    <property type="entry name" value="F-box-like_dom_sf"/>
</dbReference>